<accession>A0A3P7LNL0</accession>
<proteinExistence type="predicted"/>
<dbReference type="Proteomes" id="UP000270094">
    <property type="component" value="Unassembled WGS sequence"/>
</dbReference>
<organism evidence="1 3">
    <name type="scientific">Strongylus vulgaris</name>
    <name type="common">Blood worm</name>
    <dbReference type="NCBI Taxonomy" id="40348"/>
    <lineage>
        <taxon>Eukaryota</taxon>
        <taxon>Metazoa</taxon>
        <taxon>Ecdysozoa</taxon>
        <taxon>Nematoda</taxon>
        <taxon>Chromadorea</taxon>
        <taxon>Rhabditida</taxon>
        <taxon>Rhabditina</taxon>
        <taxon>Rhabditomorpha</taxon>
        <taxon>Strongyloidea</taxon>
        <taxon>Strongylidae</taxon>
        <taxon>Strongylus</taxon>
    </lineage>
</organism>
<keyword evidence="3" id="KW-1185">Reference proteome</keyword>
<evidence type="ECO:0000313" key="3">
    <source>
        <dbReference type="Proteomes" id="UP000270094"/>
    </source>
</evidence>
<sequence>MFQVPDECPKLESEPSYGVAKPENFEYPAPAEIWTPAVYASFNLGKISMPDFSKIFKSKKELKIVSEEKIYQSEKDPSTESGCVIS</sequence>
<evidence type="ECO:0000313" key="2">
    <source>
        <dbReference type="EMBL" id="VDM81418.1"/>
    </source>
</evidence>
<reference evidence="1 3" key="1">
    <citation type="submission" date="2018-11" db="EMBL/GenBank/DDBJ databases">
        <authorList>
            <consortium name="Pathogen Informatics"/>
        </authorList>
    </citation>
    <scope>NUCLEOTIDE SEQUENCE [LARGE SCALE GENOMIC DNA]</scope>
</reference>
<dbReference type="EMBL" id="UYYB01112836">
    <property type="protein sequence ID" value="VDM81418.1"/>
    <property type="molecule type" value="Genomic_DNA"/>
</dbReference>
<dbReference type="EMBL" id="UYYB01109707">
    <property type="protein sequence ID" value="VDM80722.1"/>
    <property type="molecule type" value="Genomic_DNA"/>
</dbReference>
<dbReference type="OrthoDB" id="10266451at2759"/>
<dbReference type="AlphaFoldDB" id="A0A3P7LNL0"/>
<gene>
    <name evidence="1" type="ORF">SVUK_LOCUS15720</name>
    <name evidence="2" type="ORF">SVUK_LOCUS16416</name>
</gene>
<evidence type="ECO:0000313" key="1">
    <source>
        <dbReference type="EMBL" id="VDM80722.1"/>
    </source>
</evidence>
<protein>
    <submittedName>
        <fullName evidence="1">Uncharacterized protein</fullName>
    </submittedName>
</protein>
<name>A0A3P7LNL0_STRVU</name>